<dbReference type="Pfam" id="PF00528">
    <property type="entry name" value="BPD_transp_1"/>
    <property type="match status" value="1"/>
</dbReference>
<evidence type="ECO:0000256" key="4">
    <source>
        <dbReference type="ARBA" id="ARBA00022692"/>
    </source>
</evidence>
<dbReference type="PANTHER" id="PTHR43744:SF4">
    <property type="entry name" value="OSMOPROTECTIVE COMPOUNDS UPTAKE PERMEASE PROTEIN GGTD"/>
    <property type="match status" value="1"/>
</dbReference>
<keyword evidence="10" id="KW-1185">Reference proteome</keyword>
<name>A0ABS4JUZ5_9FIRM</name>
<dbReference type="SUPFAM" id="SSF161098">
    <property type="entry name" value="MetI-like"/>
    <property type="match status" value="1"/>
</dbReference>
<feature type="transmembrane region" description="Helical" evidence="7">
    <location>
        <begin position="134"/>
        <end position="155"/>
    </location>
</feature>
<dbReference type="InterPro" id="IPR035906">
    <property type="entry name" value="MetI-like_sf"/>
</dbReference>
<keyword evidence="5 7" id="KW-1133">Transmembrane helix</keyword>
<organism evidence="9 10">
    <name type="scientific">Symbiobacterium terraclitae</name>
    <dbReference type="NCBI Taxonomy" id="557451"/>
    <lineage>
        <taxon>Bacteria</taxon>
        <taxon>Bacillati</taxon>
        <taxon>Bacillota</taxon>
        <taxon>Clostridia</taxon>
        <taxon>Eubacteriales</taxon>
        <taxon>Symbiobacteriaceae</taxon>
        <taxon>Symbiobacterium</taxon>
    </lineage>
</organism>
<protein>
    <submittedName>
        <fullName evidence="9">Alpha-glucoside transport system permease protein</fullName>
    </submittedName>
</protein>
<feature type="transmembrane region" description="Helical" evidence="7">
    <location>
        <begin position="211"/>
        <end position="234"/>
    </location>
</feature>
<dbReference type="Gene3D" id="1.10.3720.10">
    <property type="entry name" value="MetI-like"/>
    <property type="match status" value="1"/>
</dbReference>
<evidence type="ECO:0000256" key="7">
    <source>
        <dbReference type="RuleBase" id="RU363032"/>
    </source>
</evidence>
<feature type="transmembrane region" description="Helical" evidence="7">
    <location>
        <begin position="167"/>
        <end position="190"/>
    </location>
</feature>
<feature type="transmembrane region" description="Helical" evidence="7">
    <location>
        <begin position="21"/>
        <end position="46"/>
    </location>
</feature>
<keyword evidence="3" id="KW-1003">Cell membrane</keyword>
<keyword evidence="6 7" id="KW-0472">Membrane</keyword>
<dbReference type="InterPro" id="IPR000515">
    <property type="entry name" value="MetI-like"/>
</dbReference>
<dbReference type="Proteomes" id="UP001519289">
    <property type="component" value="Unassembled WGS sequence"/>
</dbReference>
<comment type="subcellular location">
    <subcellularLocation>
        <location evidence="1 7">Cell membrane</location>
        <topology evidence="1 7">Multi-pass membrane protein</topology>
    </subcellularLocation>
</comment>
<evidence type="ECO:0000256" key="1">
    <source>
        <dbReference type="ARBA" id="ARBA00004651"/>
    </source>
</evidence>
<evidence type="ECO:0000256" key="2">
    <source>
        <dbReference type="ARBA" id="ARBA00022448"/>
    </source>
</evidence>
<keyword evidence="2 7" id="KW-0813">Transport</keyword>
<feature type="transmembrane region" description="Helical" evidence="7">
    <location>
        <begin position="270"/>
        <end position="291"/>
    </location>
</feature>
<dbReference type="PANTHER" id="PTHR43744">
    <property type="entry name" value="ABC TRANSPORTER PERMEASE PROTEIN MG189-RELATED-RELATED"/>
    <property type="match status" value="1"/>
</dbReference>
<evidence type="ECO:0000259" key="8">
    <source>
        <dbReference type="PROSITE" id="PS50928"/>
    </source>
</evidence>
<dbReference type="CDD" id="cd06261">
    <property type="entry name" value="TM_PBP2"/>
    <property type="match status" value="1"/>
</dbReference>
<dbReference type="RefSeq" id="WP_209466878.1">
    <property type="nucleotide sequence ID" value="NZ_JAGGLG010000017.1"/>
</dbReference>
<reference evidence="9 10" key="1">
    <citation type="submission" date="2021-03" db="EMBL/GenBank/DDBJ databases">
        <title>Genomic Encyclopedia of Type Strains, Phase IV (KMG-IV): sequencing the most valuable type-strain genomes for metagenomic binning, comparative biology and taxonomic classification.</title>
        <authorList>
            <person name="Goeker M."/>
        </authorList>
    </citation>
    <scope>NUCLEOTIDE SEQUENCE [LARGE SCALE GENOMIC DNA]</scope>
    <source>
        <strain evidence="9 10">DSM 27138</strain>
    </source>
</reference>
<evidence type="ECO:0000313" key="9">
    <source>
        <dbReference type="EMBL" id="MBP2018750.1"/>
    </source>
</evidence>
<accession>A0ABS4JUZ5</accession>
<evidence type="ECO:0000256" key="3">
    <source>
        <dbReference type="ARBA" id="ARBA00022475"/>
    </source>
</evidence>
<evidence type="ECO:0000313" key="10">
    <source>
        <dbReference type="Proteomes" id="UP001519289"/>
    </source>
</evidence>
<feature type="transmembrane region" description="Helical" evidence="7">
    <location>
        <begin position="103"/>
        <end position="127"/>
    </location>
</feature>
<evidence type="ECO:0000256" key="6">
    <source>
        <dbReference type="ARBA" id="ARBA00023136"/>
    </source>
</evidence>
<sequence length="306" mass="33471">MSSAAPTRSLSRTGQKSHVKPGVIVVYAILIFLTFIWITPTIGLLISSVRPADAVSTSGWWTVLTNPGEAEFTLDNYRIALGIETGGRKYANVNLLSALVNTIAVAVPSTIIPILIAAAAAYGFAWIRFPGRRWLFILIVGLMSVPLQVSLIPVLRDYIKVGLNGTYLGVWLAHTGFGLPLAVYLLYNYVSTIPRDIFESAFIDGATHFTIFTRLILPLSTPALASFAVFQFLWTWNDLLVALVFLSADAGTQVLTQRLLGLMGSFGQDWHLLTAGAFISMILPLTVFFLLQRYFVRGLTAGSVKQ</sequence>
<gene>
    <name evidence="9" type="ORF">J2Z79_002165</name>
</gene>
<comment type="caution">
    <text evidence="9">The sequence shown here is derived from an EMBL/GenBank/DDBJ whole genome shotgun (WGS) entry which is preliminary data.</text>
</comment>
<dbReference type="PROSITE" id="PS50928">
    <property type="entry name" value="ABC_TM1"/>
    <property type="match status" value="1"/>
</dbReference>
<keyword evidence="4 7" id="KW-0812">Transmembrane</keyword>
<dbReference type="EMBL" id="JAGGLG010000017">
    <property type="protein sequence ID" value="MBP2018750.1"/>
    <property type="molecule type" value="Genomic_DNA"/>
</dbReference>
<proteinExistence type="inferred from homology"/>
<feature type="domain" description="ABC transmembrane type-1" evidence="8">
    <location>
        <begin position="99"/>
        <end position="291"/>
    </location>
</feature>
<evidence type="ECO:0000256" key="5">
    <source>
        <dbReference type="ARBA" id="ARBA00022989"/>
    </source>
</evidence>
<comment type="similarity">
    <text evidence="7">Belongs to the binding-protein-dependent transport system permease family.</text>
</comment>